<feature type="transmembrane region" description="Helical" evidence="1">
    <location>
        <begin position="7"/>
        <end position="28"/>
    </location>
</feature>
<feature type="transmembrane region" description="Helical" evidence="1">
    <location>
        <begin position="48"/>
        <end position="64"/>
    </location>
</feature>
<reference evidence="2 3" key="1">
    <citation type="submission" date="2020-02" db="EMBL/GenBank/DDBJ databases">
        <title>Sequencing the genomes of 1000 actinobacteria strains.</title>
        <authorList>
            <person name="Klenk H.-P."/>
        </authorList>
    </citation>
    <scope>NUCLEOTIDE SEQUENCE [LARGE SCALE GENOMIC DNA]</scope>
    <source>
        <strain evidence="2 3">DSM 27960</strain>
    </source>
</reference>
<feature type="transmembrane region" description="Helical" evidence="1">
    <location>
        <begin position="76"/>
        <end position="94"/>
    </location>
</feature>
<keyword evidence="1" id="KW-1133">Transmembrane helix</keyword>
<dbReference type="AlphaFoldDB" id="A0A7X5R098"/>
<keyword evidence="1" id="KW-0472">Membrane</keyword>
<keyword evidence="3" id="KW-1185">Reference proteome</keyword>
<gene>
    <name evidence="2" type="ORF">FHX76_001163</name>
</gene>
<dbReference type="RefSeq" id="WP_167148789.1">
    <property type="nucleotide sequence ID" value="NZ_JAAMOX010000001.1"/>
</dbReference>
<name>A0A7X5R098_9MICO</name>
<sequence length="138" mass="14524">MRSPKLAVYVARSLAIAVGLVAFMGLFVEDSHIWAVFNVDVPLDLTRIGLTAVLIYGGFMARTVRGIRNSLSVAGGVYLAIGLLSALSDTFFGLLPHGQVPIGIVLQLIAGATCLLTVRATARATDAELPYPDEQGPA</sequence>
<evidence type="ECO:0000256" key="1">
    <source>
        <dbReference type="SAM" id="Phobius"/>
    </source>
</evidence>
<evidence type="ECO:0000313" key="2">
    <source>
        <dbReference type="EMBL" id="NIH53295.1"/>
    </source>
</evidence>
<proteinExistence type="predicted"/>
<evidence type="ECO:0008006" key="4">
    <source>
        <dbReference type="Google" id="ProtNLM"/>
    </source>
</evidence>
<dbReference type="Proteomes" id="UP000541033">
    <property type="component" value="Unassembled WGS sequence"/>
</dbReference>
<organism evidence="2 3">
    <name type="scientific">Lysinibacter cavernae</name>
    <dbReference type="NCBI Taxonomy" id="1640652"/>
    <lineage>
        <taxon>Bacteria</taxon>
        <taxon>Bacillati</taxon>
        <taxon>Actinomycetota</taxon>
        <taxon>Actinomycetes</taxon>
        <taxon>Micrococcales</taxon>
        <taxon>Microbacteriaceae</taxon>
        <taxon>Lysinibacter</taxon>
    </lineage>
</organism>
<evidence type="ECO:0000313" key="3">
    <source>
        <dbReference type="Proteomes" id="UP000541033"/>
    </source>
</evidence>
<protein>
    <recommendedName>
        <fullName evidence="4">DUF4383 domain-containing protein</fullName>
    </recommendedName>
</protein>
<dbReference type="EMBL" id="JAAMOX010000001">
    <property type="protein sequence ID" value="NIH53295.1"/>
    <property type="molecule type" value="Genomic_DNA"/>
</dbReference>
<accession>A0A7X5R098</accession>
<comment type="caution">
    <text evidence="2">The sequence shown here is derived from an EMBL/GenBank/DDBJ whole genome shotgun (WGS) entry which is preliminary data.</text>
</comment>
<feature type="transmembrane region" description="Helical" evidence="1">
    <location>
        <begin position="100"/>
        <end position="118"/>
    </location>
</feature>
<keyword evidence="1" id="KW-0812">Transmembrane</keyword>